<dbReference type="InterPro" id="IPR033443">
    <property type="entry name" value="PROP1-like_PPR_dom"/>
</dbReference>
<evidence type="ECO:0000256" key="6">
    <source>
        <dbReference type="SAM" id="MobiDB-lite"/>
    </source>
</evidence>
<reference evidence="8 9" key="1">
    <citation type="journal article" date="2019" name="Nat. Ecol. Evol.">
        <title>Megaphylogeny resolves global patterns of mushroom evolution.</title>
        <authorList>
            <person name="Varga T."/>
            <person name="Krizsan K."/>
            <person name="Foldi C."/>
            <person name="Dima B."/>
            <person name="Sanchez-Garcia M."/>
            <person name="Sanchez-Ramirez S."/>
            <person name="Szollosi G.J."/>
            <person name="Szarkandi J.G."/>
            <person name="Papp V."/>
            <person name="Albert L."/>
            <person name="Andreopoulos W."/>
            <person name="Angelini C."/>
            <person name="Antonin V."/>
            <person name="Barry K.W."/>
            <person name="Bougher N.L."/>
            <person name="Buchanan P."/>
            <person name="Buyck B."/>
            <person name="Bense V."/>
            <person name="Catcheside P."/>
            <person name="Chovatia M."/>
            <person name="Cooper J."/>
            <person name="Damon W."/>
            <person name="Desjardin D."/>
            <person name="Finy P."/>
            <person name="Geml J."/>
            <person name="Haridas S."/>
            <person name="Hughes K."/>
            <person name="Justo A."/>
            <person name="Karasinski D."/>
            <person name="Kautmanova I."/>
            <person name="Kiss B."/>
            <person name="Kocsube S."/>
            <person name="Kotiranta H."/>
            <person name="LaButti K.M."/>
            <person name="Lechner B.E."/>
            <person name="Liimatainen K."/>
            <person name="Lipzen A."/>
            <person name="Lukacs Z."/>
            <person name="Mihaltcheva S."/>
            <person name="Morgado L.N."/>
            <person name="Niskanen T."/>
            <person name="Noordeloos M.E."/>
            <person name="Ohm R.A."/>
            <person name="Ortiz-Santana B."/>
            <person name="Ovrebo C."/>
            <person name="Racz N."/>
            <person name="Riley R."/>
            <person name="Savchenko A."/>
            <person name="Shiryaev A."/>
            <person name="Soop K."/>
            <person name="Spirin V."/>
            <person name="Szebenyi C."/>
            <person name="Tomsovsky M."/>
            <person name="Tulloss R.E."/>
            <person name="Uehling J."/>
            <person name="Grigoriev I.V."/>
            <person name="Vagvolgyi C."/>
            <person name="Papp T."/>
            <person name="Martin F.M."/>
            <person name="Miettinen O."/>
            <person name="Hibbett D.S."/>
            <person name="Nagy L.G."/>
        </authorList>
    </citation>
    <scope>NUCLEOTIDE SEQUENCE [LARGE SCALE GENOMIC DNA]</scope>
    <source>
        <strain evidence="8 9">FP101781</strain>
    </source>
</reference>
<feature type="compositionally biased region" description="Low complexity" evidence="6">
    <location>
        <begin position="184"/>
        <end position="193"/>
    </location>
</feature>
<dbReference type="InterPro" id="IPR011990">
    <property type="entry name" value="TPR-like_helical_dom_sf"/>
</dbReference>
<feature type="region of interest" description="Disordered" evidence="6">
    <location>
        <begin position="129"/>
        <end position="164"/>
    </location>
</feature>
<feature type="repeat" description="PPR" evidence="5">
    <location>
        <begin position="1086"/>
        <end position="1121"/>
    </location>
</feature>
<keyword evidence="2" id="KW-0677">Repeat</keyword>
<sequence>MLPKVATNLLHSTVTRGAAAAVQNQANLRNVLQLHPNNNGASASGAGAGTGLVAASASSSSVSANGTMANAHGGSHGHGGSKNKPGSRFYTGYNSAARAVTQANALTSQDGPAPADEEDMHPAARRAMLKKSVAPTKRTRLRSSSVNSLLPRDKGKKKREDALTIGEKPSVLKVVQLQGALAARPRQLLSSSSPRPPHRPSRRPLRISRYRHRPLLLHLSRWKSPNSHQLAYGQGRLPPSPPLLDFAATRRRPRFPSIRHLSSTPLKSPYPASPQLSDPSQLDLPQARLHDEVSERSATPESPIGWLIRSFRAAMPEGVRREAQALIDLPAEASEKLNVADYNCLLWKVSLCSANRTSPLNLPLGALQRHALALLSTLLESFESLPEKDRKGFEAIKEENNFPSAMRLFEAVVSVGGNSKLNFMTYKRLLASAAIHGNVNAALHILSYLEQRDQLPDPHIFRNLMCAFKNSGDYKGAELVFNKYRRQGGEGRAADCWEEMMDIYFRKGEPEKAVETLETMLKAAEEGEASTIPSPITKTYTAVINGFINAGDVTTALSWFNRLLQQTDAPAEDSQASLPNGHPTKPNRTAWMIMIDALVKEKRVDELNALFKALLNDGERIPNHTNRSGALTLRELYKTVLEANLESVQTVERDVALQRLGFVNEHFLKTGRAWDHFQHQAAFGFLRSDFAEKFVYGQLEVMDKDNTLAQYDAVGVTQSLQNFVLGVMERICNRTAKTQTPWSFVTAMNLARLASERLGLRIPPAQAGWLLHNYSKDKQAGLVDGAALPIDAWRVLLSSALYLEREPLPADVVPKYAFQGLPSFLEDMAAANARMTVVEHVSLGRDVDWCKEYFGRLGPAYLATYEEVVAVRYNQLKEQLDAAAPSPIDRIDMVSPPPTARVFRNSLSTSAPVSTQIDNLLKSYPAHHHRPRGAGACGRLNQLDRVQEIYGVAQAYLASAKGKIYEGKRGVWWVQIEDNMIVALAQAGDVEAAHVHRLRILEFSARLWTFVQPQPRRLRRVDPQRQGHHRTTPPTRSCSGPRLFKAACTPTSTSITTSSPKLARARKADQALELFKQMRECGVKPSSITYGAMIGACARVGDTVSAEALFQEMSEQRNFKPRVPPFNTMMQMYTATKPNRERALWFYEEMVRQGVHPTCPHLQDIYGSIEPVDIGAMESVWEQLTSDSSVQINGTHFRDVDRAIATFDSIPELTVSPGTLSPTRPSSTPSSRTSAPELIRSFMERMVEDSVHMTAYVANFLIKGYANSGDVEQARTIFESMLDPPTGVAAPNNHAPHEPATAPTVGVMEPVYREPSTWEAMIRAELGVGNRDRAQSLLDRLRSRQYPEAVFNRISGVMVDHSIPPLP</sequence>
<dbReference type="NCBIfam" id="TIGR00756">
    <property type="entry name" value="PPR"/>
    <property type="match status" value="3"/>
</dbReference>
<evidence type="ECO:0000256" key="5">
    <source>
        <dbReference type="PROSITE-ProRule" id="PRU00708"/>
    </source>
</evidence>
<accession>A0A4Y7T424</accession>
<keyword evidence="9" id="KW-1185">Reference proteome</keyword>
<dbReference type="Pfam" id="PF17177">
    <property type="entry name" value="PPR_long"/>
    <property type="match status" value="1"/>
</dbReference>
<name>A0A4Y7T424_COPMI</name>
<dbReference type="InterPro" id="IPR002885">
    <property type="entry name" value="PPR_rpt"/>
</dbReference>
<comment type="caution">
    <text evidence="8">The sequence shown here is derived from an EMBL/GenBank/DDBJ whole genome shotgun (WGS) entry which is preliminary data.</text>
</comment>
<evidence type="ECO:0000259" key="7">
    <source>
        <dbReference type="Pfam" id="PF17177"/>
    </source>
</evidence>
<evidence type="ECO:0000313" key="8">
    <source>
        <dbReference type="EMBL" id="TEB28926.1"/>
    </source>
</evidence>
<protein>
    <recommendedName>
        <fullName evidence="7">PROP1-like PPR domain-containing protein</fullName>
    </recommendedName>
</protein>
<feature type="region of interest" description="Disordered" evidence="6">
    <location>
        <begin position="184"/>
        <end position="207"/>
    </location>
</feature>
<comment type="similarity">
    <text evidence="1">Belongs to the CCM1 family.</text>
</comment>
<proteinExistence type="inferred from homology"/>
<feature type="domain" description="PROP1-like PPR" evidence="7">
    <location>
        <begin position="1065"/>
        <end position="1163"/>
    </location>
</feature>
<evidence type="ECO:0000313" key="9">
    <source>
        <dbReference type="Proteomes" id="UP000298030"/>
    </source>
</evidence>
<dbReference type="Pfam" id="PF01535">
    <property type="entry name" value="PPR"/>
    <property type="match status" value="4"/>
</dbReference>
<evidence type="ECO:0000256" key="4">
    <source>
        <dbReference type="ARBA" id="ARBA00044511"/>
    </source>
</evidence>
<feature type="repeat" description="PPR" evidence="5">
    <location>
        <begin position="1122"/>
        <end position="1157"/>
    </location>
</feature>
<feature type="compositionally biased region" description="Low complexity" evidence="6">
    <location>
        <begin position="1216"/>
        <end position="1234"/>
    </location>
</feature>
<dbReference type="OrthoDB" id="411857at2759"/>
<gene>
    <name evidence="8" type="ORF">FA13DRAFT_1865883</name>
</gene>
<dbReference type="PANTHER" id="PTHR47447">
    <property type="entry name" value="OS03G0856100 PROTEIN"/>
    <property type="match status" value="1"/>
</dbReference>
<comment type="function">
    <text evidence="3">Regulates mitochondrial small subunit maturation by controlling 15S rRNA 5'-end processing. Localizes to the 5' precursor of the 15S rRNA in a position that is subsequently occupied by mS47 in the mature yeast mtSSU. Uses structure and sequence-specific RNA recognition, binding to a single-stranded region of the precursor and specifically recognizing bases -6 to -1. The exchange of Ccm1 for mS47 is coupled to the irreversible removal of precursor rRNA that is accompanied by conformational changes of the mitoribosomal proteins uS5m and mS26. These conformational changes signal completion of 5'-end rRNA processing through protection of the mature 5'-end of the 15S rRNA and stabilization of mS47. The removal of the 5' precursor together with the dissociation of Ccm1 may be catalyzed by the 5'-3' exoribonuclease Pet127. Involved in the specific removal of group I introns in mitochondrial encoded transcripts.</text>
</comment>
<dbReference type="STRING" id="71717.A0A4Y7T424"/>
<evidence type="ECO:0000256" key="2">
    <source>
        <dbReference type="ARBA" id="ARBA00022737"/>
    </source>
</evidence>
<feature type="region of interest" description="Disordered" evidence="6">
    <location>
        <begin position="257"/>
        <end position="282"/>
    </location>
</feature>
<dbReference type="SUPFAM" id="SSF48452">
    <property type="entry name" value="TPR-like"/>
    <property type="match status" value="1"/>
</dbReference>
<feature type="region of interest" description="Disordered" evidence="6">
    <location>
        <begin position="1214"/>
        <end position="1235"/>
    </location>
</feature>
<dbReference type="PANTHER" id="PTHR47447:SF24">
    <property type="entry name" value="PENTATRICOPEPTIDE REPEAT-CONTAINING PROTEIN"/>
    <property type="match status" value="1"/>
</dbReference>
<dbReference type="Proteomes" id="UP000298030">
    <property type="component" value="Unassembled WGS sequence"/>
</dbReference>
<feature type="region of interest" description="Disordered" evidence="6">
    <location>
        <begin position="66"/>
        <end position="91"/>
    </location>
</feature>
<dbReference type="Gene3D" id="1.25.40.10">
    <property type="entry name" value="Tetratricopeptide repeat domain"/>
    <property type="match status" value="4"/>
</dbReference>
<dbReference type="PROSITE" id="PS51375">
    <property type="entry name" value="PPR"/>
    <property type="match status" value="3"/>
</dbReference>
<feature type="region of interest" description="Disordered" evidence="6">
    <location>
        <begin position="1021"/>
        <end position="1041"/>
    </location>
</feature>
<comment type="subunit">
    <text evidence="4">Binds to mitochondrial small subunit 15S rRNA.</text>
</comment>
<feature type="repeat" description="PPR" evidence="5">
    <location>
        <begin position="1051"/>
        <end position="1085"/>
    </location>
</feature>
<evidence type="ECO:0000256" key="1">
    <source>
        <dbReference type="ARBA" id="ARBA00006192"/>
    </source>
</evidence>
<dbReference type="EMBL" id="QPFP01000029">
    <property type="protein sequence ID" value="TEB28926.1"/>
    <property type="molecule type" value="Genomic_DNA"/>
</dbReference>
<organism evidence="8 9">
    <name type="scientific">Coprinellus micaceus</name>
    <name type="common">Glistening ink-cap mushroom</name>
    <name type="synonym">Coprinus micaceus</name>
    <dbReference type="NCBI Taxonomy" id="71717"/>
    <lineage>
        <taxon>Eukaryota</taxon>
        <taxon>Fungi</taxon>
        <taxon>Dikarya</taxon>
        <taxon>Basidiomycota</taxon>
        <taxon>Agaricomycotina</taxon>
        <taxon>Agaricomycetes</taxon>
        <taxon>Agaricomycetidae</taxon>
        <taxon>Agaricales</taxon>
        <taxon>Agaricineae</taxon>
        <taxon>Psathyrellaceae</taxon>
        <taxon>Coprinellus</taxon>
    </lineage>
</organism>
<feature type="compositionally biased region" description="Basic residues" evidence="6">
    <location>
        <begin position="196"/>
        <end position="207"/>
    </location>
</feature>
<evidence type="ECO:0000256" key="3">
    <source>
        <dbReference type="ARBA" id="ARBA00044493"/>
    </source>
</evidence>